<evidence type="ECO:0000313" key="8">
    <source>
        <dbReference type="WBParaSite" id="TMUE_2000008245.1"/>
    </source>
</evidence>
<evidence type="ECO:0000256" key="5">
    <source>
        <dbReference type="RuleBase" id="RU364019"/>
    </source>
</evidence>
<keyword evidence="6" id="KW-0175">Coiled coil</keyword>
<keyword evidence="7" id="KW-1185">Reference proteome</keyword>
<dbReference type="InterPro" id="IPR005124">
    <property type="entry name" value="V-ATPase_G"/>
</dbReference>
<dbReference type="PANTHER" id="PTHR12713">
    <property type="entry name" value="VACUOLAR ATP SYNTHASE SUBUNIT G"/>
    <property type="match status" value="1"/>
</dbReference>
<dbReference type="WBParaSite" id="TMUE_2000008245.1">
    <property type="protein sequence ID" value="TMUE_2000008245.1"/>
    <property type="gene ID" value="WBGene00289244"/>
</dbReference>
<keyword evidence="2 5" id="KW-0813">Transport</keyword>
<dbReference type="GO" id="GO:0046961">
    <property type="term" value="F:proton-transporting ATPase activity, rotational mechanism"/>
    <property type="evidence" value="ECO:0007669"/>
    <property type="project" value="InterPro"/>
</dbReference>
<dbReference type="Pfam" id="PF03179">
    <property type="entry name" value="V-ATPase_G"/>
    <property type="match status" value="1"/>
</dbReference>
<accession>A0A5S6QM08</accession>
<evidence type="ECO:0000313" key="7">
    <source>
        <dbReference type="Proteomes" id="UP000046395"/>
    </source>
</evidence>
<organism evidence="7 8">
    <name type="scientific">Trichuris muris</name>
    <name type="common">Mouse whipworm</name>
    <dbReference type="NCBI Taxonomy" id="70415"/>
    <lineage>
        <taxon>Eukaryota</taxon>
        <taxon>Metazoa</taxon>
        <taxon>Ecdysozoa</taxon>
        <taxon>Nematoda</taxon>
        <taxon>Enoplea</taxon>
        <taxon>Dorylaimia</taxon>
        <taxon>Trichinellida</taxon>
        <taxon>Trichuridae</taxon>
        <taxon>Trichuris</taxon>
    </lineage>
</organism>
<dbReference type="GO" id="GO:0016887">
    <property type="term" value="F:ATP hydrolysis activity"/>
    <property type="evidence" value="ECO:0007669"/>
    <property type="project" value="TreeGrafter"/>
</dbReference>
<name>A0A5S6QM08_TRIMR</name>
<dbReference type="Proteomes" id="UP000046395">
    <property type="component" value="Unassembled WGS sequence"/>
</dbReference>
<sequence length="144" mass="16789">MASQTSGIQQLLAAEKKAAEQVNEARKRKARRLKQAKEEAQQEIEKYREQREQQFRQYEAKHLGSRQDIAQRIEQDATTKSVCDVKPVVHRNVLLVIQALAVSLFSFWNLMCRSHHCGPFVWTTDSCLFVDALFFEVYKQTDRC</sequence>
<comment type="function">
    <text evidence="5">Subunit of the V1 complex of vacuolar(H+)-ATPase (V-ATPase), a multisubunit enzyme composed of a peripheral complex (V1) that hydrolyzes ATP and a membrane integral complex (V0) that translocates protons. V-ATPase is responsible for acidifying and maintaining the pH of intracellular compartments and in some cell types, is targeted to the plasma membrane, where it is responsible for acidifying the extracellular environment.</text>
</comment>
<reference evidence="8" key="1">
    <citation type="submission" date="2019-12" db="UniProtKB">
        <authorList>
            <consortium name="WormBaseParasite"/>
        </authorList>
    </citation>
    <scope>IDENTIFICATION</scope>
</reference>
<dbReference type="FunFam" id="1.20.5.2950:FF:000001">
    <property type="entry name" value="V-type proton ATPase subunit G"/>
    <property type="match status" value="1"/>
</dbReference>
<dbReference type="NCBIfam" id="TIGR01147">
    <property type="entry name" value="V_ATP_synt_G"/>
    <property type="match status" value="1"/>
</dbReference>
<dbReference type="GO" id="GO:0097401">
    <property type="term" value="P:synaptic vesicle lumen acidification"/>
    <property type="evidence" value="ECO:0007669"/>
    <property type="project" value="TreeGrafter"/>
</dbReference>
<dbReference type="AlphaFoldDB" id="A0A5S6QM08"/>
<dbReference type="STRING" id="70415.A0A5S6QM08"/>
<dbReference type="GO" id="GO:0000221">
    <property type="term" value="C:vacuolar proton-transporting V-type ATPase, V1 domain"/>
    <property type="evidence" value="ECO:0007669"/>
    <property type="project" value="TreeGrafter"/>
</dbReference>
<keyword evidence="3 5" id="KW-0375">Hydrogen ion transport</keyword>
<evidence type="ECO:0000256" key="6">
    <source>
        <dbReference type="SAM" id="Coils"/>
    </source>
</evidence>
<comment type="similarity">
    <text evidence="1 5">Belongs to the V-ATPase G subunit family.</text>
</comment>
<dbReference type="Gene3D" id="1.20.5.2950">
    <property type="match status" value="1"/>
</dbReference>
<evidence type="ECO:0000256" key="4">
    <source>
        <dbReference type="ARBA" id="ARBA00023065"/>
    </source>
</evidence>
<feature type="coiled-coil region" evidence="6">
    <location>
        <begin position="8"/>
        <end position="57"/>
    </location>
</feature>
<keyword evidence="4 5" id="KW-0406">Ion transport</keyword>
<evidence type="ECO:0000256" key="2">
    <source>
        <dbReference type="ARBA" id="ARBA00022448"/>
    </source>
</evidence>
<comment type="subunit">
    <text evidence="5">V-ATPase is a heteromultimeric enzyme made up of two complexes: the ATP-hydrolytic V1 complex and the proton translocation V0 complex.</text>
</comment>
<proteinExistence type="inferred from homology"/>
<protein>
    <recommendedName>
        <fullName evidence="5">V-type proton ATPase subunit G</fullName>
    </recommendedName>
</protein>
<evidence type="ECO:0000256" key="1">
    <source>
        <dbReference type="ARBA" id="ARBA00010066"/>
    </source>
</evidence>
<dbReference type="PANTHER" id="PTHR12713:SF11">
    <property type="entry name" value="V-TYPE PROTON ATPASE SUBUNIT G"/>
    <property type="match status" value="1"/>
</dbReference>
<evidence type="ECO:0000256" key="3">
    <source>
        <dbReference type="ARBA" id="ARBA00022781"/>
    </source>
</evidence>
<dbReference type="GO" id="GO:0098793">
    <property type="term" value="C:presynapse"/>
    <property type="evidence" value="ECO:0007669"/>
    <property type="project" value="GOC"/>
</dbReference>